<dbReference type="EMBL" id="PNCK01000009">
    <property type="protein sequence ID" value="TMP46342.1"/>
    <property type="molecule type" value="Genomic_DNA"/>
</dbReference>
<proteinExistence type="predicted"/>
<accession>A0A5S3XV99</accession>
<organism evidence="2 4">
    <name type="scientific">Pseudoalteromonas citrea</name>
    <dbReference type="NCBI Taxonomy" id="43655"/>
    <lineage>
        <taxon>Bacteria</taxon>
        <taxon>Pseudomonadati</taxon>
        <taxon>Pseudomonadota</taxon>
        <taxon>Gammaproteobacteria</taxon>
        <taxon>Alteromonadales</taxon>
        <taxon>Pseudoalteromonadaceae</taxon>
        <taxon>Pseudoalteromonas</taxon>
    </lineage>
</organism>
<reference evidence="3 4" key="2">
    <citation type="submission" date="2019-06" db="EMBL/GenBank/DDBJ databases">
        <title>Co-occurence of chitin degradation, pigmentation and bioactivity in marine Pseudoalteromonas.</title>
        <authorList>
            <person name="Sonnenschein E.C."/>
            <person name="Bech P.K."/>
        </authorList>
    </citation>
    <scope>NUCLEOTIDE SEQUENCE [LARGE SCALE GENOMIC DNA]</scope>
    <source>
        <strain evidence="4">S2231</strain>
        <strain evidence="3">S2233</strain>
    </source>
</reference>
<dbReference type="OrthoDB" id="9988489at2"/>
<sequence>MQHTLSNSDVFNITSSQWVEAFKEHQCFALNQAAHSKQAFQVTSQELLMSLYDNWFEWLLNTESMMGAVQNIDNKLLAVTSEQSRNLSHRIFDSYTASASYEPKLLKLWQPAYLLAHQAFTSYLPKIISQSPDVAFAMLSEQLLAFMQHCLLTLHEVDSLLYQPTQTAFISVDDFCCHIFDLQGEDLSIKRLKIYQSHSKVTDNSWSNWTIKQYSQAPNSVKIESNLQRQLTR</sequence>
<evidence type="ECO:0000313" key="4">
    <source>
        <dbReference type="Proteomes" id="UP000307706"/>
    </source>
</evidence>
<dbReference type="AlphaFoldDB" id="A0A5S3XV99"/>
<reference evidence="3 4" key="1">
    <citation type="submission" date="2017-12" db="EMBL/GenBank/DDBJ databases">
        <authorList>
            <person name="Paulsen S."/>
            <person name="Gram L.K."/>
        </authorList>
    </citation>
    <scope>NUCLEOTIDE SEQUENCE [LARGE SCALE GENOMIC DNA]</scope>
    <source>
        <strain evidence="2 4">S2231</strain>
        <strain evidence="1 3">S2233</strain>
    </source>
</reference>
<keyword evidence="3" id="KW-1185">Reference proteome</keyword>
<evidence type="ECO:0000313" key="2">
    <source>
        <dbReference type="EMBL" id="TMP63033.1"/>
    </source>
</evidence>
<comment type="caution">
    <text evidence="2">The sequence shown here is derived from an EMBL/GenBank/DDBJ whole genome shotgun (WGS) entry which is preliminary data.</text>
</comment>
<protein>
    <submittedName>
        <fullName evidence="2">Uncharacterized protein</fullName>
    </submittedName>
</protein>
<dbReference type="Proteomes" id="UP000307706">
    <property type="component" value="Unassembled WGS sequence"/>
</dbReference>
<evidence type="ECO:0000313" key="1">
    <source>
        <dbReference type="EMBL" id="TMP46342.1"/>
    </source>
</evidence>
<name>A0A5S3XV99_9GAMM</name>
<evidence type="ECO:0000313" key="3">
    <source>
        <dbReference type="Proteomes" id="UP000305730"/>
    </source>
</evidence>
<reference evidence="2" key="3">
    <citation type="submission" date="2019-09" db="EMBL/GenBank/DDBJ databases">
        <title>Co-occurence of chitin degradation, pigmentation and bioactivity in marine Pseudoalteromonas.</title>
        <authorList>
            <person name="Sonnenschein E.C."/>
            <person name="Bech P.K."/>
        </authorList>
    </citation>
    <scope>NUCLEOTIDE SEQUENCE</scope>
    <source>
        <strain evidence="2">S2231</strain>
        <strain evidence="1">S2233</strain>
    </source>
</reference>
<dbReference type="Proteomes" id="UP000305730">
    <property type="component" value="Unassembled WGS sequence"/>
</dbReference>
<gene>
    <name evidence="2" type="ORF">CWB96_00040</name>
    <name evidence="1" type="ORF">CWB97_02470</name>
</gene>
<dbReference type="EMBL" id="PNCL01000001">
    <property type="protein sequence ID" value="TMP63033.1"/>
    <property type="molecule type" value="Genomic_DNA"/>
</dbReference>